<dbReference type="InterPro" id="IPR045269">
    <property type="entry name" value="Atg1-like"/>
</dbReference>
<keyword evidence="3" id="KW-0808">Transferase</keyword>
<dbReference type="SUPFAM" id="SSF56112">
    <property type="entry name" value="Protein kinase-like (PK-like)"/>
    <property type="match status" value="1"/>
</dbReference>
<gene>
    <name evidence="3" type="ORF">F1728_15385</name>
</gene>
<feature type="domain" description="Protein kinase" evidence="2">
    <location>
        <begin position="19"/>
        <end position="263"/>
    </location>
</feature>
<dbReference type="Proteomes" id="UP000427281">
    <property type="component" value="Chromosome"/>
</dbReference>
<keyword evidence="1" id="KW-0812">Transmembrane</keyword>
<dbReference type="GO" id="GO:0004674">
    <property type="term" value="F:protein serine/threonine kinase activity"/>
    <property type="evidence" value="ECO:0007669"/>
    <property type="project" value="UniProtKB-KW"/>
</dbReference>
<accession>A0A6I6AGS6</accession>
<proteinExistence type="predicted"/>
<reference evidence="3 4" key="1">
    <citation type="submission" date="2019-09" db="EMBL/GenBank/DDBJ databases">
        <title>Gimesia benthica sp. nov., a novel bacterium isolated from deep-sea water of the Northwest Indian Ocean.</title>
        <authorList>
            <person name="Dai X."/>
        </authorList>
    </citation>
    <scope>NUCLEOTIDE SEQUENCE [LARGE SCALE GENOMIC DNA]</scope>
    <source>
        <strain evidence="3 4">E7</strain>
    </source>
</reference>
<evidence type="ECO:0000313" key="3">
    <source>
        <dbReference type="EMBL" id="QGQ23979.1"/>
    </source>
</evidence>
<dbReference type="GO" id="GO:0005524">
    <property type="term" value="F:ATP binding"/>
    <property type="evidence" value="ECO:0007669"/>
    <property type="project" value="InterPro"/>
</dbReference>
<name>A0A6I6AGS6_9PLAN</name>
<dbReference type="KEGG" id="gim:F1728_15385"/>
<feature type="transmembrane region" description="Helical" evidence="1">
    <location>
        <begin position="580"/>
        <end position="598"/>
    </location>
</feature>
<keyword evidence="1" id="KW-1133">Transmembrane helix</keyword>
<organism evidence="3 4">
    <name type="scientific">Gimesia benthica</name>
    <dbReference type="NCBI Taxonomy" id="2608982"/>
    <lineage>
        <taxon>Bacteria</taxon>
        <taxon>Pseudomonadati</taxon>
        <taxon>Planctomycetota</taxon>
        <taxon>Planctomycetia</taxon>
        <taxon>Planctomycetales</taxon>
        <taxon>Planctomycetaceae</taxon>
        <taxon>Gimesia</taxon>
    </lineage>
</organism>
<dbReference type="PROSITE" id="PS50011">
    <property type="entry name" value="PROTEIN_KINASE_DOM"/>
    <property type="match status" value="1"/>
</dbReference>
<dbReference type="InterPro" id="IPR011009">
    <property type="entry name" value="Kinase-like_dom_sf"/>
</dbReference>
<dbReference type="Pfam" id="PF00069">
    <property type="entry name" value="Pkinase"/>
    <property type="match status" value="1"/>
</dbReference>
<dbReference type="Gene3D" id="1.10.510.10">
    <property type="entry name" value="Transferase(Phosphotransferase) domain 1"/>
    <property type="match status" value="1"/>
</dbReference>
<dbReference type="AlphaFoldDB" id="A0A6I6AGS6"/>
<feature type="transmembrane region" description="Helical" evidence="1">
    <location>
        <begin position="455"/>
        <end position="476"/>
    </location>
</feature>
<evidence type="ECO:0000313" key="4">
    <source>
        <dbReference type="Proteomes" id="UP000427281"/>
    </source>
</evidence>
<keyword evidence="4" id="KW-1185">Reference proteome</keyword>
<evidence type="ECO:0000259" key="2">
    <source>
        <dbReference type="PROSITE" id="PS50011"/>
    </source>
</evidence>
<feature type="transmembrane region" description="Helical" evidence="1">
    <location>
        <begin position="308"/>
        <end position="331"/>
    </location>
</feature>
<feature type="transmembrane region" description="Helical" evidence="1">
    <location>
        <begin position="488"/>
        <end position="512"/>
    </location>
</feature>
<dbReference type="SMART" id="SM00220">
    <property type="entry name" value="S_TKc"/>
    <property type="match status" value="1"/>
</dbReference>
<protein>
    <submittedName>
        <fullName evidence="3">Serine/threonine protein kinase</fullName>
    </submittedName>
</protein>
<feature type="transmembrane region" description="Helical" evidence="1">
    <location>
        <begin position="337"/>
        <end position="355"/>
    </location>
</feature>
<sequence>MEAAMKFTFAPESKPLEGFTIKRAIDRGGFGEVYYALTDSGKEVALKLLQQNMDVELRGVTQCLNLKHPNLVTIFDVKTDRDGDHWVVMEYVSGQGLDKALQQYPDGMPMEQVRYWLSGISEGLSYLHSRGLVHRDLKPSNVFRDGEIIKVGDVGLSKFITHSRRSANTQSVGTVHYMAPEVARGRYGKEVDVYAAGVLVYEMVTGVVPFDGESTAEILMKHLSEKPDLSRLPAHLRAVVGRALEKDPQQRISDIKQFKREFERALFQRDTVTEIPNDSFEYEAVNGQPSRGTDSNIAQSDKHWAYSLLLLPAILLIVMLAFGLLMAVVGVFAGAPLFASGILICAFCGGLLLTAGSSRMLFSGLFSAIVKGPPPISDLWDKQPAQQNQAEAQAYREQVLQETQIIREREQQKAEAERCRVREQHRRKPRFSRNLTPLTPRSVSRRARTYDICNSIVKAVVCTLVIAAGVVCFTDGRIANGFWSGTDLAPFGLLTFGTLIAAWGALLVAKLTEGKSFDQSTRRIIWLGAGVVVGSLIYLLQTELLLTDLPDSRGMYLGLKPLFNVIGPYSLVLPNGQPTLISYVVFFGLLFCFRRWWWHADAFRPRKFRVRSVLLTVFVAYVITAIWAFPVVMGLTWAAIISSVVQLSASWIHPDERAIEMQEVQA</sequence>
<keyword evidence="3" id="KW-0418">Kinase</keyword>
<keyword evidence="1" id="KW-0472">Membrane</keyword>
<dbReference type="CDD" id="cd14014">
    <property type="entry name" value="STKc_PknB_like"/>
    <property type="match status" value="1"/>
</dbReference>
<feature type="transmembrane region" description="Helical" evidence="1">
    <location>
        <begin position="524"/>
        <end position="541"/>
    </location>
</feature>
<dbReference type="GO" id="GO:0005737">
    <property type="term" value="C:cytoplasm"/>
    <property type="evidence" value="ECO:0007669"/>
    <property type="project" value="TreeGrafter"/>
</dbReference>
<dbReference type="InterPro" id="IPR000719">
    <property type="entry name" value="Prot_kinase_dom"/>
</dbReference>
<dbReference type="EMBL" id="CP043930">
    <property type="protein sequence ID" value="QGQ23979.1"/>
    <property type="molecule type" value="Genomic_DNA"/>
</dbReference>
<dbReference type="PANTHER" id="PTHR24348:SF71">
    <property type="entry name" value="PROTEIN KINASE DOMAIN-CONTAINING PROTEIN"/>
    <property type="match status" value="1"/>
</dbReference>
<keyword evidence="3" id="KW-0723">Serine/threonine-protein kinase</keyword>
<evidence type="ECO:0000256" key="1">
    <source>
        <dbReference type="SAM" id="Phobius"/>
    </source>
</evidence>
<dbReference type="PANTHER" id="PTHR24348">
    <property type="entry name" value="SERINE/THREONINE-PROTEIN KINASE UNC-51-RELATED"/>
    <property type="match status" value="1"/>
</dbReference>